<accession>A0A4R3LSU2</accession>
<dbReference type="RefSeq" id="WP_207903831.1">
    <property type="nucleotide sequence ID" value="NZ_SMAK01000019.1"/>
</dbReference>
<evidence type="ECO:0000256" key="1">
    <source>
        <dbReference type="SAM" id="Coils"/>
    </source>
</evidence>
<protein>
    <submittedName>
        <fullName evidence="3">Replication initiator protein A</fullName>
    </submittedName>
</protein>
<reference evidence="3 4" key="1">
    <citation type="submission" date="2019-03" db="EMBL/GenBank/DDBJ databases">
        <title>Genomic Encyclopedia of Type Strains, Phase IV (KMG-IV): sequencing the most valuable type-strain genomes for metagenomic binning, comparative biology and taxonomic classification.</title>
        <authorList>
            <person name="Goeker M."/>
        </authorList>
    </citation>
    <scope>NUCLEOTIDE SEQUENCE [LARGE SCALE GENOMIC DNA]</scope>
    <source>
        <strain evidence="3 4">DSM 19345</strain>
    </source>
</reference>
<keyword evidence="1" id="KW-0175">Coiled coil</keyword>
<evidence type="ECO:0000313" key="4">
    <source>
        <dbReference type="Proteomes" id="UP000295678"/>
    </source>
</evidence>
<feature type="compositionally biased region" description="Polar residues" evidence="2">
    <location>
        <begin position="9"/>
        <end position="20"/>
    </location>
</feature>
<gene>
    <name evidence="3" type="ORF">EDC22_1191</name>
</gene>
<keyword evidence="4" id="KW-1185">Reference proteome</keyword>
<dbReference type="AlphaFoldDB" id="A0A4R3LSU2"/>
<evidence type="ECO:0000313" key="3">
    <source>
        <dbReference type="EMBL" id="TCT03431.1"/>
    </source>
</evidence>
<name>A0A4R3LSU2_9HYPH</name>
<dbReference type="InterPro" id="IPR018777">
    <property type="entry name" value="Replication_initiator_prot_A"/>
</dbReference>
<feature type="region of interest" description="Disordered" evidence="2">
    <location>
        <begin position="1"/>
        <end position="26"/>
    </location>
</feature>
<dbReference type="EMBL" id="SMAK01000019">
    <property type="protein sequence ID" value="TCT03431.1"/>
    <property type="molecule type" value="Genomic_DNA"/>
</dbReference>
<feature type="coiled-coil region" evidence="1">
    <location>
        <begin position="122"/>
        <end position="156"/>
    </location>
</feature>
<proteinExistence type="predicted"/>
<comment type="caution">
    <text evidence="3">The sequence shown here is derived from an EMBL/GenBank/DDBJ whole genome shotgun (WGS) entry which is preliminary data.</text>
</comment>
<dbReference type="Pfam" id="PF10134">
    <property type="entry name" value="RPA"/>
    <property type="match status" value="1"/>
</dbReference>
<dbReference type="Proteomes" id="UP000295678">
    <property type="component" value="Unassembled WGS sequence"/>
</dbReference>
<sequence length="456" mass="51651">MPRKPKTKPASSPADTQGQPSLFDGIVSGDLRHAGIPGVAVEVSPEDAEMMGAFEEDALGFEDVMDCQDAPEAVPSSPEEAHRQRIERLREHHRVLSELIVSTNRDIARIVGKTGRLESPEASALLARLKSLQEQRAAIEAETQEAVKALKVLERRLTPAPRDGDGKGGLVKVRHPNRDFFLADLFDYAMKDDGASMEAPIFTLSTKPDLSIWEWRSKDGSKYVKVAPSVLGRATQHDKDILIYVVSQLVEGLNRGRDDAKNRVVRFTVYDFLVTTNRQTSGDGYQRLHEAFERLAGTRITTDIKTGGMRVKEGFGIIDRWKIIEKSPTDERMVAVEVTLSEWLYNAVQAFEVLTIHPDYFRLRKPLARRLYEIARKHCGHQAQWTVSLELLQEKVGSKSTLKEFRRALRAIQDDDSLPEYRFVLHQNDRVTFYVRDPQRLARGIARRIEGGEERR</sequence>
<organism evidence="3 4">
    <name type="scientific">Tepidamorphus gemmatus</name>
    <dbReference type="NCBI Taxonomy" id="747076"/>
    <lineage>
        <taxon>Bacteria</taxon>
        <taxon>Pseudomonadati</taxon>
        <taxon>Pseudomonadota</taxon>
        <taxon>Alphaproteobacteria</taxon>
        <taxon>Hyphomicrobiales</taxon>
        <taxon>Tepidamorphaceae</taxon>
        <taxon>Tepidamorphus</taxon>
    </lineage>
</organism>
<evidence type="ECO:0000256" key="2">
    <source>
        <dbReference type="SAM" id="MobiDB-lite"/>
    </source>
</evidence>